<dbReference type="PANTHER" id="PTHR37805">
    <property type="entry name" value="CYTOPLASMIC PROTEIN-RELATED"/>
    <property type="match status" value="1"/>
</dbReference>
<dbReference type="PANTHER" id="PTHR37805:SF1">
    <property type="entry name" value="CYTOPLASMIC PROTEIN"/>
    <property type="match status" value="1"/>
</dbReference>
<accession>A0A179T779</accession>
<evidence type="ECO:0000313" key="2">
    <source>
        <dbReference type="Proteomes" id="UP000078534"/>
    </source>
</evidence>
<protein>
    <submittedName>
        <fullName evidence="1">Cytoplasmic protein</fullName>
    </submittedName>
</protein>
<evidence type="ECO:0000313" key="1">
    <source>
        <dbReference type="EMBL" id="OAS88273.1"/>
    </source>
</evidence>
<gene>
    <name evidence="1" type="ORF">A6K24_16325</name>
</gene>
<proteinExistence type="predicted"/>
<name>A0A179T779_9BACI</name>
<dbReference type="InterPro" id="IPR009921">
    <property type="entry name" value="YehS-like"/>
</dbReference>
<dbReference type="STRING" id="152268.A6K24_16325"/>
<comment type="caution">
    <text evidence="1">The sequence shown here is derived from an EMBL/GenBank/DDBJ whole genome shotgun (WGS) entry which is preliminary data.</text>
</comment>
<dbReference type="RefSeq" id="WP_066327806.1">
    <property type="nucleotide sequence ID" value="NZ_LWSG01000004.1"/>
</dbReference>
<keyword evidence="2" id="KW-1185">Reference proteome</keyword>
<dbReference type="Pfam" id="PF07308">
    <property type="entry name" value="DUF1456"/>
    <property type="match status" value="2"/>
</dbReference>
<dbReference type="Proteomes" id="UP000078534">
    <property type="component" value="Unassembled WGS sequence"/>
</dbReference>
<reference evidence="2" key="1">
    <citation type="submission" date="2016-04" db="EMBL/GenBank/DDBJ databases">
        <authorList>
            <person name="Lyu Z."/>
            <person name="Lyu W."/>
        </authorList>
    </citation>
    <scope>NUCLEOTIDE SEQUENCE [LARGE SCALE GENOMIC DNA]</scope>
    <source>
        <strain evidence="2">C44</strain>
    </source>
</reference>
<sequence length="177" mass="20369">MDMNNNDILIRLRYALDIKNTDMVEIFKLGGIELTKEEMLKMLVKTKDSYHDEVDYDRDIDEDEENIKCDNYMLESFLNGLIIFKRGKQESKPGQPERPAMSIKNNASVNNVLLKKLKIALALTSEDMLDLLEEAGVFITKGELSALLRKEGHKNYKVCGDRYARNFLKGLAIKYRG</sequence>
<dbReference type="EMBL" id="LWSG01000004">
    <property type="protein sequence ID" value="OAS88273.1"/>
    <property type="molecule type" value="Genomic_DNA"/>
</dbReference>
<organism evidence="1 2">
    <name type="scientific">Metabacillus litoralis</name>
    <dbReference type="NCBI Taxonomy" id="152268"/>
    <lineage>
        <taxon>Bacteria</taxon>
        <taxon>Bacillati</taxon>
        <taxon>Bacillota</taxon>
        <taxon>Bacilli</taxon>
        <taxon>Bacillales</taxon>
        <taxon>Bacillaceae</taxon>
        <taxon>Metabacillus</taxon>
    </lineage>
</organism>
<dbReference type="OrthoDB" id="9788465at2"/>
<dbReference type="AlphaFoldDB" id="A0A179T779"/>